<feature type="region of interest" description="Disordered" evidence="1">
    <location>
        <begin position="790"/>
        <end position="838"/>
    </location>
</feature>
<keyword evidence="3" id="KW-1185">Reference proteome</keyword>
<feature type="compositionally biased region" description="Low complexity" evidence="1">
    <location>
        <begin position="62"/>
        <end position="88"/>
    </location>
</feature>
<comment type="caution">
    <text evidence="2">The sequence shown here is derived from an EMBL/GenBank/DDBJ whole genome shotgun (WGS) entry which is preliminary data.</text>
</comment>
<reference evidence="2" key="2">
    <citation type="submission" date="2023-06" db="EMBL/GenBank/DDBJ databases">
        <authorList>
            <consortium name="Lawrence Berkeley National Laboratory"/>
            <person name="Haridas S."/>
            <person name="Hensen N."/>
            <person name="Bonometti L."/>
            <person name="Westerberg I."/>
            <person name="Brannstrom I.O."/>
            <person name="Guillou S."/>
            <person name="Cros-Aarteil S."/>
            <person name="Calhoun S."/>
            <person name="Kuo A."/>
            <person name="Mondo S."/>
            <person name="Pangilinan J."/>
            <person name="Riley R."/>
            <person name="Labutti K."/>
            <person name="Andreopoulos B."/>
            <person name="Lipzen A."/>
            <person name="Chen C."/>
            <person name="Yanf M."/>
            <person name="Daum C."/>
            <person name="Ng V."/>
            <person name="Clum A."/>
            <person name="Steindorff A."/>
            <person name="Ohm R."/>
            <person name="Martin F."/>
            <person name="Silar P."/>
            <person name="Natvig D."/>
            <person name="Lalanne C."/>
            <person name="Gautier V."/>
            <person name="Ament-Velasquez S.L."/>
            <person name="Kruys A."/>
            <person name="Hutchinson M.I."/>
            <person name="Powell A.J."/>
            <person name="Barry K."/>
            <person name="Miller A.N."/>
            <person name="Grigoriev I.V."/>
            <person name="Debuchy R."/>
            <person name="Gladieux P."/>
            <person name="Thoren M.H."/>
            <person name="Johannesson H."/>
        </authorList>
    </citation>
    <scope>NUCLEOTIDE SEQUENCE</scope>
    <source>
        <strain evidence="2">CBS 955.72</strain>
    </source>
</reference>
<feature type="compositionally biased region" description="Acidic residues" evidence="1">
    <location>
        <begin position="111"/>
        <end position="143"/>
    </location>
</feature>
<feature type="compositionally biased region" description="Pro residues" evidence="1">
    <location>
        <begin position="50"/>
        <end position="61"/>
    </location>
</feature>
<feature type="compositionally biased region" description="Acidic residues" evidence="1">
    <location>
        <begin position="181"/>
        <end position="196"/>
    </location>
</feature>
<feature type="compositionally biased region" description="Polar residues" evidence="1">
    <location>
        <begin position="826"/>
        <end position="838"/>
    </location>
</feature>
<gene>
    <name evidence="2" type="ORF">B0T25DRAFT_634323</name>
</gene>
<evidence type="ECO:0000313" key="3">
    <source>
        <dbReference type="Proteomes" id="UP001275084"/>
    </source>
</evidence>
<evidence type="ECO:0000256" key="1">
    <source>
        <dbReference type="SAM" id="MobiDB-lite"/>
    </source>
</evidence>
<feature type="compositionally biased region" description="Basic residues" evidence="1">
    <location>
        <begin position="210"/>
        <end position="225"/>
    </location>
</feature>
<proteinExistence type="predicted"/>
<feature type="region of interest" description="Disordered" evidence="1">
    <location>
        <begin position="181"/>
        <end position="235"/>
    </location>
</feature>
<feature type="region of interest" description="Disordered" evidence="1">
    <location>
        <begin position="1"/>
        <end position="143"/>
    </location>
</feature>
<name>A0AAJ0MB75_9PEZI</name>
<organism evidence="2 3">
    <name type="scientific">Lasiosphaeria hispida</name>
    <dbReference type="NCBI Taxonomy" id="260671"/>
    <lineage>
        <taxon>Eukaryota</taxon>
        <taxon>Fungi</taxon>
        <taxon>Dikarya</taxon>
        <taxon>Ascomycota</taxon>
        <taxon>Pezizomycotina</taxon>
        <taxon>Sordariomycetes</taxon>
        <taxon>Sordariomycetidae</taxon>
        <taxon>Sordariales</taxon>
        <taxon>Lasiosphaeriaceae</taxon>
        <taxon>Lasiosphaeria</taxon>
    </lineage>
</organism>
<dbReference type="EMBL" id="JAUIQD010000006">
    <property type="protein sequence ID" value="KAK3347041.1"/>
    <property type="molecule type" value="Genomic_DNA"/>
</dbReference>
<evidence type="ECO:0000313" key="2">
    <source>
        <dbReference type="EMBL" id="KAK3347041.1"/>
    </source>
</evidence>
<accession>A0AAJ0MB75</accession>
<protein>
    <submittedName>
        <fullName evidence="2">Uncharacterized protein</fullName>
    </submittedName>
</protein>
<sequence length="838" mass="91550">MPMQESSRALRSRDPNARPVPASPAQANVPSAASKAPVTSIPRPSARTPGLPPVAPTPTAPTPATRKPAAPKPAASKPAAPRPAASKVPAKRASRVPAEPRSAKKVKLDEEHDDDDDAFEPEAHGEDEDDVDEVGENVVDEQDPEMLRFVAKLQEEDLTNLIVNYPDSDSDDEYIDDELSDLEVDDPAAVSDDDSDVPGGEESLPAPSSHARKARKPANLKKPKPVRVATGAVEDASPREPIDVESDMARQDIERFREGMLALISAIREQCLAMMRKYGGGYNELVSSTPLGSIPMTWSSFRFFARCDPAAIARDLLTGISLDVQAVFGRQNLTPDGLWSLPPADKTNDFGCYLNVGKTATEDEHGVYVGSSVNKKDGIHSRVRKHRHVANYGPKCADERASGHYRFMARPGIKFQFSILARFSSQDPKAPALTRLAEAMMMAYLNVVRKRNRPNIQNKAFSSHEGFRFIQTSRHGLGLPDMQAFGLNWTWNMLQGEMGIPRAILDQPCWVCGEASVHLSEPGDVLGRRLCAKHYVSLRWRVSDVWLSRGPCRRCHKPRELITSNFAGEEETSECGSCIARIEYANATGKPVPTVEEDAAAHCGCQNCHLKEWWTLEWAYIDKNKRDRVPKLPADGPDDGCGNPACRAPENSGVAFVKHGSARRCRPCADHMKRPGTKDERSRFQVLKALFRDAKKNGGRLSDDMWAELCQGHGWTGCGMCGKADVTQDEMLALPSGSKGISRIGGTGDTRRCATCRSRVEREKAKQKRVCPETRREELDVGLGLKDEDLTGKLGSREGAAGDGQKVTAAEGDRANGNGWREGQIDTVQGSTAGLASL</sequence>
<dbReference type="AlphaFoldDB" id="A0AAJ0MB75"/>
<reference evidence="2" key="1">
    <citation type="journal article" date="2023" name="Mol. Phylogenet. Evol.">
        <title>Genome-scale phylogeny and comparative genomics of the fungal order Sordariales.</title>
        <authorList>
            <person name="Hensen N."/>
            <person name="Bonometti L."/>
            <person name="Westerberg I."/>
            <person name="Brannstrom I.O."/>
            <person name="Guillou S."/>
            <person name="Cros-Aarteil S."/>
            <person name="Calhoun S."/>
            <person name="Haridas S."/>
            <person name="Kuo A."/>
            <person name="Mondo S."/>
            <person name="Pangilinan J."/>
            <person name="Riley R."/>
            <person name="LaButti K."/>
            <person name="Andreopoulos B."/>
            <person name="Lipzen A."/>
            <person name="Chen C."/>
            <person name="Yan M."/>
            <person name="Daum C."/>
            <person name="Ng V."/>
            <person name="Clum A."/>
            <person name="Steindorff A."/>
            <person name="Ohm R.A."/>
            <person name="Martin F."/>
            <person name="Silar P."/>
            <person name="Natvig D.O."/>
            <person name="Lalanne C."/>
            <person name="Gautier V."/>
            <person name="Ament-Velasquez S.L."/>
            <person name="Kruys A."/>
            <person name="Hutchinson M.I."/>
            <person name="Powell A.J."/>
            <person name="Barry K."/>
            <person name="Miller A.N."/>
            <person name="Grigoriev I.V."/>
            <person name="Debuchy R."/>
            <person name="Gladieux P."/>
            <person name="Hiltunen Thoren M."/>
            <person name="Johannesson H."/>
        </authorList>
    </citation>
    <scope>NUCLEOTIDE SEQUENCE</scope>
    <source>
        <strain evidence="2">CBS 955.72</strain>
    </source>
</reference>
<dbReference type="Proteomes" id="UP001275084">
    <property type="component" value="Unassembled WGS sequence"/>
</dbReference>